<evidence type="ECO:0000313" key="2">
    <source>
        <dbReference type="Proteomes" id="UP000789342"/>
    </source>
</evidence>
<gene>
    <name evidence="1" type="ORF">AMORRO_LOCUS8461</name>
</gene>
<dbReference type="EMBL" id="CAJVPV010007233">
    <property type="protein sequence ID" value="CAG8616394.1"/>
    <property type="molecule type" value="Genomic_DNA"/>
</dbReference>
<name>A0A9N9CWD0_9GLOM</name>
<comment type="caution">
    <text evidence="1">The sequence shown here is derived from an EMBL/GenBank/DDBJ whole genome shotgun (WGS) entry which is preliminary data.</text>
</comment>
<dbReference type="Proteomes" id="UP000789342">
    <property type="component" value="Unassembled WGS sequence"/>
</dbReference>
<sequence length="90" mass="10369">MSSYTSNRRSNKLPHFAKVFTSSATPKNLNFMMTYPTTKPEETRKSSATDTFKQHQKAIKLKAQKRDRETKTACTIRITLHVSKLTPESY</sequence>
<evidence type="ECO:0000313" key="1">
    <source>
        <dbReference type="EMBL" id="CAG8616394.1"/>
    </source>
</evidence>
<dbReference type="AlphaFoldDB" id="A0A9N9CWD0"/>
<reference evidence="1" key="1">
    <citation type="submission" date="2021-06" db="EMBL/GenBank/DDBJ databases">
        <authorList>
            <person name="Kallberg Y."/>
            <person name="Tangrot J."/>
            <person name="Rosling A."/>
        </authorList>
    </citation>
    <scope>NUCLEOTIDE SEQUENCE</scope>
    <source>
        <strain evidence="1">CL551</strain>
    </source>
</reference>
<accession>A0A9N9CWD0</accession>
<protein>
    <submittedName>
        <fullName evidence="1">7891_t:CDS:1</fullName>
    </submittedName>
</protein>
<proteinExistence type="predicted"/>
<keyword evidence="2" id="KW-1185">Reference proteome</keyword>
<organism evidence="1 2">
    <name type="scientific">Acaulospora morrowiae</name>
    <dbReference type="NCBI Taxonomy" id="94023"/>
    <lineage>
        <taxon>Eukaryota</taxon>
        <taxon>Fungi</taxon>
        <taxon>Fungi incertae sedis</taxon>
        <taxon>Mucoromycota</taxon>
        <taxon>Glomeromycotina</taxon>
        <taxon>Glomeromycetes</taxon>
        <taxon>Diversisporales</taxon>
        <taxon>Acaulosporaceae</taxon>
        <taxon>Acaulospora</taxon>
    </lineage>
</organism>